<dbReference type="CDD" id="cd00531">
    <property type="entry name" value="NTF2_like"/>
    <property type="match status" value="1"/>
</dbReference>
<reference evidence="1 2" key="1">
    <citation type="submission" date="2023-07" db="EMBL/GenBank/DDBJ databases">
        <title>Comparative genomics of wheat-associated soil bacteria to identify genetic determinants of phenazine resistance.</title>
        <authorList>
            <person name="Mouncey N."/>
        </authorList>
    </citation>
    <scope>NUCLEOTIDE SEQUENCE [LARGE SCALE GENOMIC DNA]</scope>
    <source>
        <strain evidence="1 2">V2I4</strain>
    </source>
</reference>
<dbReference type="InterPro" id="IPR032710">
    <property type="entry name" value="NTF2-like_dom_sf"/>
</dbReference>
<accession>A0ABU0SJA0</accession>
<organism evidence="1 2">
    <name type="scientific">Streptomyces umbrinus</name>
    <dbReference type="NCBI Taxonomy" id="67370"/>
    <lineage>
        <taxon>Bacteria</taxon>
        <taxon>Bacillati</taxon>
        <taxon>Actinomycetota</taxon>
        <taxon>Actinomycetes</taxon>
        <taxon>Kitasatosporales</taxon>
        <taxon>Streptomycetaceae</taxon>
        <taxon>Streptomyces</taxon>
        <taxon>Streptomyces phaeochromogenes group</taxon>
    </lineage>
</organism>
<sequence length="139" mass="14813">MTTQSRASGAAASQPAAPQPGASFLTTWFAILDSEDADRIIDLISDDFSFAILFSTGGDGATDFHGGRAEMEGYLAQREVGVRTHHVLSASTVGLDELFLGEVRRHGELEATFVASARLTGTGRVRRLLIGRSPSVLFT</sequence>
<dbReference type="Gene3D" id="3.10.450.50">
    <property type="match status" value="1"/>
</dbReference>
<gene>
    <name evidence="1" type="ORF">QF035_001227</name>
</gene>
<dbReference type="SUPFAM" id="SSF54427">
    <property type="entry name" value="NTF2-like"/>
    <property type="match status" value="1"/>
</dbReference>
<keyword evidence="2" id="KW-1185">Reference proteome</keyword>
<evidence type="ECO:0000313" key="1">
    <source>
        <dbReference type="EMBL" id="MDQ1023645.1"/>
    </source>
</evidence>
<dbReference type="EMBL" id="JAUSZI010000002">
    <property type="protein sequence ID" value="MDQ1023645.1"/>
    <property type="molecule type" value="Genomic_DNA"/>
</dbReference>
<proteinExistence type="predicted"/>
<dbReference type="Proteomes" id="UP001230328">
    <property type="component" value="Unassembled WGS sequence"/>
</dbReference>
<evidence type="ECO:0000313" key="2">
    <source>
        <dbReference type="Proteomes" id="UP001230328"/>
    </source>
</evidence>
<comment type="caution">
    <text evidence="1">The sequence shown here is derived from an EMBL/GenBank/DDBJ whole genome shotgun (WGS) entry which is preliminary data.</text>
</comment>
<name>A0ABU0SJA0_9ACTN</name>
<protein>
    <submittedName>
        <fullName evidence="1">Ketosteroid isomerase-like protein</fullName>
    </submittedName>
</protein>
<dbReference type="RefSeq" id="WP_307518793.1">
    <property type="nucleotide sequence ID" value="NZ_JAUSZI010000002.1"/>
</dbReference>